<dbReference type="InterPro" id="IPR046347">
    <property type="entry name" value="bZIP_sf"/>
</dbReference>
<evidence type="ECO:0000256" key="3">
    <source>
        <dbReference type="ARBA" id="ARBA00023125"/>
    </source>
</evidence>
<dbReference type="SMART" id="SM00338">
    <property type="entry name" value="BRLZ"/>
    <property type="match status" value="1"/>
</dbReference>
<keyword evidence="9" id="KW-1185">Reference proteome</keyword>
<feature type="domain" description="BZIP" evidence="7">
    <location>
        <begin position="41"/>
        <end position="104"/>
    </location>
</feature>
<dbReference type="PANTHER" id="PTHR45764:SF38">
    <property type="entry name" value="BZIP TRANSCRIPTION FACTOR 44"/>
    <property type="match status" value="1"/>
</dbReference>
<dbReference type="GO" id="GO:0045893">
    <property type="term" value="P:positive regulation of DNA-templated transcription"/>
    <property type="evidence" value="ECO:0007669"/>
    <property type="project" value="TreeGrafter"/>
</dbReference>
<keyword evidence="4" id="KW-0804">Transcription</keyword>
<evidence type="ECO:0000256" key="4">
    <source>
        <dbReference type="ARBA" id="ARBA00023163"/>
    </source>
</evidence>
<dbReference type="GO" id="GO:0005634">
    <property type="term" value="C:nucleus"/>
    <property type="evidence" value="ECO:0007669"/>
    <property type="project" value="UniProtKB-SubCell"/>
</dbReference>
<dbReference type="InterPro" id="IPR045314">
    <property type="entry name" value="bZIP_plant_GBF1"/>
</dbReference>
<proteinExistence type="predicted"/>
<keyword evidence="6" id="KW-0175">Coiled coil</keyword>
<comment type="subcellular location">
    <subcellularLocation>
        <location evidence="1">Nucleus</location>
    </subcellularLocation>
</comment>
<gene>
    <name evidence="8" type="primary">BZIP44</name>
    <name evidence="8" type="ORF">CR513_13421</name>
</gene>
<dbReference type="GO" id="GO:0003700">
    <property type="term" value="F:DNA-binding transcription factor activity"/>
    <property type="evidence" value="ECO:0007669"/>
    <property type="project" value="InterPro"/>
</dbReference>
<feature type="coiled-coil region" evidence="6">
    <location>
        <begin position="59"/>
        <end position="86"/>
    </location>
</feature>
<sequence length="174" mass="20217">MSPVLSEILRSGMASWSGSSSMSTKLIERCGSEEELQVLMEQRKWKRKQSNRESAKRSRKRKQEHVDDLIAQLDRLKKENSLILTKVNITTQHYLNVQAQNSVLRAQKTELTQTLQSLNDIIYLINSTTALYQTDYCYLSTESDHNNNNNYFINPMHMPYLNQPIVAAADMFQW</sequence>
<evidence type="ECO:0000313" key="8">
    <source>
        <dbReference type="EMBL" id="RDY03046.1"/>
    </source>
</evidence>
<dbReference type="CDD" id="cd14702">
    <property type="entry name" value="bZIP_plant_GBF1"/>
    <property type="match status" value="1"/>
</dbReference>
<accession>A0A371HJT9</accession>
<dbReference type="STRING" id="157652.A0A371HJT9"/>
<dbReference type="FunFam" id="1.20.5.170:FF:000020">
    <property type="entry name" value="BZIP transcription factor"/>
    <property type="match status" value="1"/>
</dbReference>
<comment type="caution">
    <text evidence="8">The sequence shown here is derived from an EMBL/GenBank/DDBJ whole genome shotgun (WGS) entry which is preliminary data.</text>
</comment>
<dbReference type="InterPro" id="IPR004827">
    <property type="entry name" value="bZIP"/>
</dbReference>
<evidence type="ECO:0000256" key="1">
    <source>
        <dbReference type="ARBA" id="ARBA00004123"/>
    </source>
</evidence>
<reference evidence="8" key="1">
    <citation type="submission" date="2018-05" db="EMBL/GenBank/DDBJ databases">
        <title>Draft genome of Mucuna pruriens seed.</title>
        <authorList>
            <person name="Nnadi N.E."/>
            <person name="Vos R."/>
            <person name="Hasami M.H."/>
            <person name="Devisetty U.K."/>
            <person name="Aguiy J.C."/>
        </authorList>
    </citation>
    <scope>NUCLEOTIDE SEQUENCE [LARGE SCALE GENOMIC DNA]</scope>
    <source>
        <strain evidence="8">JCA_2017</strain>
    </source>
</reference>
<evidence type="ECO:0000256" key="2">
    <source>
        <dbReference type="ARBA" id="ARBA00023015"/>
    </source>
</evidence>
<dbReference type="Proteomes" id="UP000257109">
    <property type="component" value="Unassembled WGS sequence"/>
</dbReference>
<dbReference type="OrthoDB" id="551672at2759"/>
<keyword evidence="3" id="KW-0238">DNA-binding</keyword>
<dbReference type="Gene3D" id="1.20.5.170">
    <property type="match status" value="1"/>
</dbReference>
<feature type="non-terminal residue" evidence="8">
    <location>
        <position position="1"/>
    </location>
</feature>
<dbReference type="Pfam" id="PF00170">
    <property type="entry name" value="bZIP_1"/>
    <property type="match status" value="1"/>
</dbReference>
<dbReference type="PROSITE" id="PS50217">
    <property type="entry name" value="BZIP"/>
    <property type="match status" value="1"/>
</dbReference>
<dbReference type="AlphaFoldDB" id="A0A371HJT9"/>
<dbReference type="EMBL" id="QJKJ01002398">
    <property type="protein sequence ID" value="RDY03046.1"/>
    <property type="molecule type" value="Genomic_DNA"/>
</dbReference>
<dbReference type="GO" id="GO:0046982">
    <property type="term" value="F:protein heterodimerization activity"/>
    <property type="evidence" value="ECO:0007669"/>
    <property type="project" value="UniProtKB-ARBA"/>
</dbReference>
<evidence type="ECO:0000256" key="5">
    <source>
        <dbReference type="ARBA" id="ARBA00023242"/>
    </source>
</evidence>
<keyword evidence="2" id="KW-0805">Transcription regulation</keyword>
<dbReference type="GO" id="GO:0000976">
    <property type="term" value="F:transcription cis-regulatory region binding"/>
    <property type="evidence" value="ECO:0007669"/>
    <property type="project" value="TreeGrafter"/>
</dbReference>
<organism evidence="8 9">
    <name type="scientific">Mucuna pruriens</name>
    <name type="common">Velvet bean</name>
    <name type="synonym">Dolichos pruriens</name>
    <dbReference type="NCBI Taxonomy" id="157652"/>
    <lineage>
        <taxon>Eukaryota</taxon>
        <taxon>Viridiplantae</taxon>
        <taxon>Streptophyta</taxon>
        <taxon>Embryophyta</taxon>
        <taxon>Tracheophyta</taxon>
        <taxon>Spermatophyta</taxon>
        <taxon>Magnoliopsida</taxon>
        <taxon>eudicotyledons</taxon>
        <taxon>Gunneridae</taxon>
        <taxon>Pentapetalae</taxon>
        <taxon>rosids</taxon>
        <taxon>fabids</taxon>
        <taxon>Fabales</taxon>
        <taxon>Fabaceae</taxon>
        <taxon>Papilionoideae</taxon>
        <taxon>50 kb inversion clade</taxon>
        <taxon>NPAAA clade</taxon>
        <taxon>indigoferoid/millettioid clade</taxon>
        <taxon>Phaseoleae</taxon>
        <taxon>Mucuna</taxon>
    </lineage>
</organism>
<evidence type="ECO:0000259" key="7">
    <source>
        <dbReference type="PROSITE" id="PS50217"/>
    </source>
</evidence>
<name>A0A371HJT9_MUCPR</name>
<evidence type="ECO:0000313" key="9">
    <source>
        <dbReference type="Proteomes" id="UP000257109"/>
    </source>
</evidence>
<protein>
    <submittedName>
        <fullName evidence="8">BZIP transcription factor 44</fullName>
    </submittedName>
</protein>
<dbReference type="PANTHER" id="PTHR45764">
    <property type="entry name" value="BZIP TRANSCRIPTION FACTOR 44"/>
    <property type="match status" value="1"/>
</dbReference>
<keyword evidence="5" id="KW-0539">Nucleus</keyword>
<dbReference type="SUPFAM" id="SSF57959">
    <property type="entry name" value="Leucine zipper domain"/>
    <property type="match status" value="1"/>
</dbReference>
<evidence type="ECO:0000256" key="6">
    <source>
        <dbReference type="SAM" id="Coils"/>
    </source>
</evidence>
<dbReference type="PROSITE" id="PS00036">
    <property type="entry name" value="BZIP_BASIC"/>
    <property type="match status" value="1"/>
</dbReference>